<evidence type="ECO:0000313" key="2">
    <source>
        <dbReference type="EMBL" id="TRZ40604.1"/>
    </source>
</evidence>
<dbReference type="NCBIfam" id="NF033537">
    <property type="entry name" value="lasso_biosyn_B2"/>
    <property type="match status" value="1"/>
</dbReference>
<proteinExistence type="predicted"/>
<dbReference type="Proteomes" id="UP000319837">
    <property type="component" value="Unassembled WGS sequence"/>
</dbReference>
<dbReference type="RefSeq" id="WP_185763991.1">
    <property type="nucleotide sequence ID" value="NZ_RIBP01000001.1"/>
</dbReference>
<name>A0A553SUE1_NIACI</name>
<sequence length="167" mass="18877">MLGVFSKIKKFMQLNMQRRTLLIEAFFYLGRARYLKLLPFEKVAPSLGEQSTETSISSSVHDQMITDVSYAVITASKHTFWDSSCLVQAIAATRMLNKRKIESTLYMGIARDEDGSMIAHAWVRSGSLFVTGAETMNQFTVVKTFAKGPYYQKGISSKGENHRKMEN</sequence>
<feature type="domain" description="Microcin J25-processing protein McjB C-terminal" evidence="1">
    <location>
        <begin position="58"/>
        <end position="142"/>
    </location>
</feature>
<accession>A0A553SUE1</accession>
<gene>
    <name evidence="2" type="ORF">CEQ21_06815</name>
</gene>
<dbReference type="AlphaFoldDB" id="A0A553SUE1"/>
<dbReference type="EMBL" id="RIBP01000001">
    <property type="protein sequence ID" value="TRZ40604.1"/>
    <property type="molecule type" value="Genomic_DNA"/>
</dbReference>
<evidence type="ECO:0000313" key="3">
    <source>
        <dbReference type="Proteomes" id="UP000319837"/>
    </source>
</evidence>
<dbReference type="Pfam" id="PF13471">
    <property type="entry name" value="Transglut_core3"/>
    <property type="match status" value="1"/>
</dbReference>
<evidence type="ECO:0000259" key="1">
    <source>
        <dbReference type="Pfam" id="PF13471"/>
    </source>
</evidence>
<organism evidence="2 3">
    <name type="scientific">Niallia circulans</name>
    <name type="common">Bacillus circulans</name>
    <dbReference type="NCBI Taxonomy" id="1397"/>
    <lineage>
        <taxon>Bacteria</taxon>
        <taxon>Bacillati</taxon>
        <taxon>Bacillota</taxon>
        <taxon>Bacilli</taxon>
        <taxon>Bacillales</taxon>
        <taxon>Bacillaceae</taxon>
        <taxon>Niallia</taxon>
    </lineage>
</organism>
<dbReference type="InterPro" id="IPR053521">
    <property type="entry name" value="McjB-like"/>
</dbReference>
<comment type="caution">
    <text evidence="2">The sequence shown here is derived from an EMBL/GenBank/DDBJ whole genome shotgun (WGS) entry which is preliminary data.</text>
</comment>
<protein>
    <submittedName>
        <fullName evidence="2">Lasso peptide biosynthesis B2 protein</fullName>
    </submittedName>
</protein>
<dbReference type="InterPro" id="IPR032708">
    <property type="entry name" value="McjB_C"/>
</dbReference>
<reference evidence="3" key="1">
    <citation type="submission" date="2018-10" db="EMBL/GenBank/DDBJ databases">
        <title>FDA dAtabase for Regulatory Grade micrObial Sequences (FDA-ARGOS): Supporting development and validation of Infectious Disease Dx tests.</title>
        <authorList>
            <person name="Minogue T."/>
            <person name="Wolcott M."/>
            <person name="Wasieloski L."/>
            <person name="Aguilar W."/>
            <person name="Moore D."/>
            <person name="Tallon L."/>
            <person name="Sadzewicz L."/>
            <person name="Sengamalay N."/>
            <person name="Ott S."/>
            <person name="Godinez A."/>
            <person name="Nagaraj S."/>
            <person name="Vavikolanu K."/>
            <person name="Vyas G."/>
            <person name="Nadendla S."/>
            <person name="George J."/>
            <person name="Sichtig H."/>
        </authorList>
    </citation>
    <scope>NUCLEOTIDE SEQUENCE [LARGE SCALE GENOMIC DNA]</scope>
    <source>
        <strain evidence="3">FDAARGOS_343</strain>
    </source>
</reference>